<dbReference type="EMBL" id="JBHLXJ010000007">
    <property type="protein sequence ID" value="MFC0349456.1"/>
    <property type="molecule type" value="Genomic_DNA"/>
</dbReference>
<dbReference type="RefSeq" id="WP_390211072.1">
    <property type="nucleotide sequence ID" value="NZ_JBHLXJ010000007.1"/>
</dbReference>
<organism evidence="2 3">
    <name type="scientific">Undibacterium danionis</name>
    <dbReference type="NCBI Taxonomy" id="1812100"/>
    <lineage>
        <taxon>Bacteria</taxon>
        <taxon>Pseudomonadati</taxon>
        <taxon>Pseudomonadota</taxon>
        <taxon>Betaproteobacteria</taxon>
        <taxon>Burkholderiales</taxon>
        <taxon>Oxalobacteraceae</taxon>
        <taxon>Undibacterium</taxon>
    </lineage>
</organism>
<evidence type="ECO:0000313" key="3">
    <source>
        <dbReference type="Proteomes" id="UP001589844"/>
    </source>
</evidence>
<proteinExistence type="predicted"/>
<sequence>MITYEVGQRILGLRQTVVAHFDASDWDEVGLLTGFSDAIRKHPRLIRSLSWGDEDYDGDALAMIRQIAEHDLKAFEIFERHAYTKYPGETHYISAKPAERKITFAPNVFQVPESQAVERDLVALMMPFDAGFNSVHEAIKRAGLAAGFRCLRVDDIWEDSTVIQDIFSLIFRAHIVVVDFTGRNPNVMYETGVAHTLGKHVVPVSQSLDDIPFDMRHHRVLKYLPNGEGLAVLEAKLSEKLRQVSQ</sequence>
<evidence type="ECO:0000259" key="1">
    <source>
        <dbReference type="Pfam" id="PF18865"/>
    </source>
</evidence>
<dbReference type="InterPro" id="IPR040508">
    <property type="entry name" value="AbiJ_NTD5"/>
</dbReference>
<dbReference type="Proteomes" id="UP001589844">
    <property type="component" value="Unassembled WGS sequence"/>
</dbReference>
<evidence type="ECO:0000313" key="2">
    <source>
        <dbReference type="EMBL" id="MFC0349456.1"/>
    </source>
</evidence>
<protein>
    <recommendedName>
        <fullName evidence="1">AbiJ N-terminal domain-containing protein</fullName>
    </recommendedName>
</protein>
<dbReference type="Pfam" id="PF18865">
    <property type="entry name" value="AbiJ_NTD5"/>
    <property type="match status" value="1"/>
</dbReference>
<comment type="caution">
    <text evidence="2">The sequence shown here is derived from an EMBL/GenBank/DDBJ whole genome shotgun (WGS) entry which is preliminary data.</text>
</comment>
<accession>A0ABV6ICC3</accession>
<feature type="domain" description="AbiJ N-terminal" evidence="1">
    <location>
        <begin position="7"/>
        <end position="90"/>
    </location>
</feature>
<name>A0ABV6ICC3_9BURK</name>
<keyword evidence="3" id="KW-1185">Reference proteome</keyword>
<gene>
    <name evidence="2" type="ORF">ACFFJH_06535</name>
</gene>
<reference evidence="2 3" key="1">
    <citation type="submission" date="2024-09" db="EMBL/GenBank/DDBJ databases">
        <authorList>
            <person name="Sun Q."/>
            <person name="Mori K."/>
        </authorList>
    </citation>
    <scope>NUCLEOTIDE SEQUENCE [LARGE SCALE GENOMIC DNA]</scope>
    <source>
        <strain evidence="2 3">CCM 8677</strain>
    </source>
</reference>